<evidence type="ECO:0000256" key="1">
    <source>
        <dbReference type="SAM" id="MobiDB-lite"/>
    </source>
</evidence>
<evidence type="ECO:0000313" key="2">
    <source>
        <dbReference type="EMBL" id="JAC67129.1"/>
    </source>
</evidence>
<protein>
    <submittedName>
        <fullName evidence="2">Selenoprotein h</fullName>
    </submittedName>
</protein>
<dbReference type="EMBL" id="GBEZ01019428">
    <property type="protein sequence ID" value="JAC67129.1"/>
    <property type="molecule type" value="Transcribed_RNA"/>
</dbReference>
<accession>A0A061R8T1</accession>
<reference evidence="2" key="1">
    <citation type="submission" date="2014-05" db="EMBL/GenBank/DDBJ databases">
        <title>The transcriptome of the halophilic microalga Tetraselmis sp. GSL018 isolated from the Great Salt Lake, Utah.</title>
        <authorList>
            <person name="Jinkerson R.E."/>
            <person name="D'Adamo S."/>
            <person name="Posewitz M.C."/>
        </authorList>
    </citation>
    <scope>NUCLEOTIDE SEQUENCE</scope>
    <source>
        <strain evidence="2">GSL018</strain>
    </source>
</reference>
<feature type="compositionally biased region" description="Basic and acidic residues" evidence="1">
    <location>
        <begin position="23"/>
        <end position="42"/>
    </location>
</feature>
<name>A0A061R8T1_9CHLO</name>
<gene>
    <name evidence="2" type="ORF">TSPGSL018_11927</name>
</gene>
<sequence length="67" mass="7247">MPAKKRRNVGSSTNAPKARRTLTKTDLEPADSKQLAKEDVRRSPAQAKTPAEVGSSVRNLVIEACKS</sequence>
<organism evidence="2">
    <name type="scientific">Tetraselmis sp. GSL018</name>
    <dbReference type="NCBI Taxonomy" id="582737"/>
    <lineage>
        <taxon>Eukaryota</taxon>
        <taxon>Viridiplantae</taxon>
        <taxon>Chlorophyta</taxon>
        <taxon>core chlorophytes</taxon>
        <taxon>Chlorodendrophyceae</taxon>
        <taxon>Chlorodendrales</taxon>
        <taxon>Chlorodendraceae</taxon>
        <taxon>Tetraselmis</taxon>
    </lineage>
</organism>
<dbReference type="AlphaFoldDB" id="A0A061R8T1"/>
<feature type="region of interest" description="Disordered" evidence="1">
    <location>
        <begin position="1"/>
        <end position="54"/>
    </location>
</feature>
<proteinExistence type="predicted"/>